<evidence type="ECO:0000256" key="13">
    <source>
        <dbReference type="ARBA" id="ARBA00031533"/>
    </source>
</evidence>
<dbReference type="PANTHER" id="PTHR11533:SF174">
    <property type="entry name" value="PUROMYCIN-SENSITIVE AMINOPEPTIDASE-RELATED"/>
    <property type="match status" value="1"/>
</dbReference>
<feature type="domain" description="ERAP1-like C-terminal" evidence="15">
    <location>
        <begin position="518"/>
        <end position="807"/>
    </location>
</feature>
<dbReference type="SUPFAM" id="SSF55486">
    <property type="entry name" value="Metalloproteases ('zincins'), catalytic domain"/>
    <property type="match status" value="1"/>
</dbReference>
<dbReference type="Pfam" id="PF01433">
    <property type="entry name" value="Peptidase_M1"/>
    <property type="match status" value="1"/>
</dbReference>
<dbReference type="Proteomes" id="UP001501495">
    <property type="component" value="Unassembled WGS sequence"/>
</dbReference>
<keyword evidence="18" id="KW-1185">Reference proteome</keyword>
<dbReference type="RefSeq" id="WP_344734887.1">
    <property type="nucleotide sequence ID" value="NZ_BAAAZH010000028.1"/>
</dbReference>
<dbReference type="Pfam" id="PF11838">
    <property type="entry name" value="ERAP1_C"/>
    <property type="match status" value="1"/>
</dbReference>
<feature type="domain" description="Aminopeptidase N-like N-terminal" evidence="16">
    <location>
        <begin position="94"/>
        <end position="186"/>
    </location>
</feature>
<sequence length="818" mass="89582">MNPSAPDLPLRHDEAIARAALLDVLGYDLDLDLTTGAETFLSRTVLRFRGKAAGRTFVDLKPVSVASITLDGSEVDVDLLDRGRLPLDVTEGEHELVVRSVMRYRNDGEGLHRSVDPADGRHYVYGMSFMDAAPSVFACFDQPDLKAPYTVRVHAPQDWIVRGNGRAEEVEPGVWQLATTPPLATYFVTVVAGPYHLVGTEHDGIALSLSAKQSLTGRLEEQAEDILRVTGQSFDELHRLFGVRYAFGDYHQAFVPEFNAGAMENPGCVTIRDTLVFSGRPSRAELVWRAALIAHEMAHQWFGDLVTPRWWDDLWLNESFAEYLGNRVAAEATEFSDAWVEVAYGRRQWGLTADLRTSTHPVAGNGAVDAPSALQDFDGISYAKGSSILAQLDATLGDEAFFGGVRTLFEQRRFGTIELADVVAAWEQASGRDLGATVQQWLRTSGPDVLELDRGAGVLRRTPPAHDPQADRPHRFTIARATGAGWRFEDVVLDSPQAPLEIGADDVVVLDPRFDTWASTLIDDTSVRGLVDLLPGVEDELLRAAVWNNVRSSVHQGRLDPALAVDLAEASFPVEDTGATGRRTLAWVLEWLLPLAPAGSRERLHRAVRTILDAAEPGSERQLSAFRAAVATATDAADLRGWLTAAPAGIAIDTEQRWKLLVRLATLGAVEVAELDAALEAERTDAAVVEHTRARASLPTAEAKEYAWARFTGAVEVPNYELEAAGLGMWRGGQESVTDPYVERYFAELPATAAVRSGWVLALAAEQFFPASSVTPATLALAERLRDDPELPGPLRRRVSDAVDDLARRLMILQRYPR</sequence>
<evidence type="ECO:0000259" key="15">
    <source>
        <dbReference type="Pfam" id="PF11838"/>
    </source>
</evidence>
<dbReference type="InterPro" id="IPR012778">
    <property type="entry name" value="Pept_M1_aminopeptidase"/>
</dbReference>
<name>A0ABP7XW17_9ACTN</name>
<dbReference type="Gene3D" id="2.60.40.1730">
    <property type="entry name" value="tricorn interacting facor f3 domain"/>
    <property type="match status" value="1"/>
</dbReference>
<dbReference type="EMBL" id="BAAAZH010000028">
    <property type="protein sequence ID" value="GAA4126523.1"/>
    <property type="molecule type" value="Genomic_DNA"/>
</dbReference>
<keyword evidence="6 17" id="KW-0031">Aminopeptidase</keyword>
<dbReference type="GO" id="GO:0004177">
    <property type="term" value="F:aminopeptidase activity"/>
    <property type="evidence" value="ECO:0007669"/>
    <property type="project" value="UniProtKB-KW"/>
</dbReference>
<evidence type="ECO:0000256" key="9">
    <source>
        <dbReference type="ARBA" id="ARBA00022801"/>
    </source>
</evidence>
<dbReference type="InterPro" id="IPR027268">
    <property type="entry name" value="Peptidase_M4/M1_CTD_sf"/>
</dbReference>
<gene>
    <name evidence="17" type="primary">pepN_3</name>
    <name evidence="17" type="ORF">GCM10022215_36250</name>
</gene>
<evidence type="ECO:0000313" key="18">
    <source>
        <dbReference type="Proteomes" id="UP001501495"/>
    </source>
</evidence>
<accession>A0ABP7XW17</accession>
<comment type="similarity">
    <text evidence="3">Belongs to the peptidase M1 family.</text>
</comment>
<evidence type="ECO:0000256" key="2">
    <source>
        <dbReference type="ARBA" id="ARBA00001947"/>
    </source>
</evidence>
<keyword evidence="8" id="KW-0479">Metal-binding</keyword>
<evidence type="ECO:0000256" key="11">
    <source>
        <dbReference type="ARBA" id="ARBA00023049"/>
    </source>
</evidence>
<dbReference type="SUPFAM" id="SSF63737">
    <property type="entry name" value="Leukotriene A4 hydrolase N-terminal domain"/>
    <property type="match status" value="1"/>
</dbReference>
<dbReference type="InterPro" id="IPR024571">
    <property type="entry name" value="ERAP1-like_C_dom"/>
</dbReference>
<comment type="caution">
    <text evidence="17">The sequence shown here is derived from an EMBL/GenBank/DDBJ whole genome shotgun (WGS) entry which is preliminary data.</text>
</comment>
<keyword evidence="11" id="KW-0482">Metalloprotease</keyword>
<comment type="catalytic activity">
    <reaction evidence="1">
        <text>Release of an N-terminal amino acid, Xaa-|-Yaa- from a peptide, amide or arylamide. Xaa is preferably Ala, but may be most amino acids including Pro (slow action). When a terminal hydrophobic residue is followed by a prolyl residue, the two may be released as an intact Xaa-Pro dipeptide.</text>
        <dbReference type="EC" id="3.4.11.2"/>
    </reaction>
</comment>
<feature type="domain" description="Peptidase M1 membrane alanine aminopeptidase" evidence="14">
    <location>
        <begin position="229"/>
        <end position="441"/>
    </location>
</feature>
<evidence type="ECO:0000256" key="3">
    <source>
        <dbReference type="ARBA" id="ARBA00010136"/>
    </source>
</evidence>
<evidence type="ECO:0000256" key="5">
    <source>
        <dbReference type="ARBA" id="ARBA00015611"/>
    </source>
</evidence>
<keyword evidence="10" id="KW-0862">Zinc</keyword>
<dbReference type="InterPro" id="IPR001930">
    <property type="entry name" value="Peptidase_M1"/>
</dbReference>
<evidence type="ECO:0000313" key="17">
    <source>
        <dbReference type="EMBL" id="GAA4126523.1"/>
    </source>
</evidence>
<evidence type="ECO:0000259" key="14">
    <source>
        <dbReference type="Pfam" id="PF01433"/>
    </source>
</evidence>
<evidence type="ECO:0000256" key="6">
    <source>
        <dbReference type="ARBA" id="ARBA00022438"/>
    </source>
</evidence>
<evidence type="ECO:0000256" key="8">
    <source>
        <dbReference type="ARBA" id="ARBA00022723"/>
    </source>
</evidence>
<comment type="cofactor">
    <cofactor evidence="2">
        <name>Zn(2+)</name>
        <dbReference type="ChEBI" id="CHEBI:29105"/>
    </cofactor>
</comment>
<dbReference type="InterPro" id="IPR050344">
    <property type="entry name" value="Peptidase_M1_aminopeptidases"/>
</dbReference>
<protein>
    <recommendedName>
        <fullName evidence="5">Aminopeptidase N</fullName>
        <ecNumber evidence="4">3.4.11.2</ecNumber>
    </recommendedName>
    <alternativeName>
        <fullName evidence="12">Alanine aminopeptidase</fullName>
    </alternativeName>
    <alternativeName>
        <fullName evidence="13">Lysyl aminopeptidase</fullName>
    </alternativeName>
</protein>
<reference evidence="18" key="1">
    <citation type="journal article" date="2019" name="Int. J. Syst. Evol. Microbiol.">
        <title>The Global Catalogue of Microorganisms (GCM) 10K type strain sequencing project: providing services to taxonomists for standard genome sequencing and annotation.</title>
        <authorList>
            <consortium name="The Broad Institute Genomics Platform"/>
            <consortium name="The Broad Institute Genome Sequencing Center for Infectious Disease"/>
            <person name="Wu L."/>
            <person name="Ma J."/>
        </authorList>
    </citation>
    <scope>NUCLEOTIDE SEQUENCE [LARGE SCALE GENOMIC DNA]</scope>
    <source>
        <strain evidence="18">JCM 16703</strain>
    </source>
</reference>
<dbReference type="InterPro" id="IPR042097">
    <property type="entry name" value="Aminopeptidase_N-like_N_sf"/>
</dbReference>
<proteinExistence type="inferred from homology"/>
<dbReference type="CDD" id="cd09602">
    <property type="entry name" value="M1_APN"/>
    <property type="match status" value="1"/>
</dbReference>
<evidence type="ECO:0000256" key="4">
    <source>
        <dbReference type="ARBA" id="ARBA00012564"/>
    </source>
</evidence>
<evidence type="ECO:0000259" key="16">
    <source>
        <dbReference type="Pfam" id="PF17900"/>
    </source>
</evidence>
<dbReference type="PRINTS" id="PR00756">
    <property type="entry name" value="ALADIPTASE"/>
</dbReference>
<dbReference type="NCBIfam" id="TIGR02412">
    <property type="entry name" value="pepN_strep_liv"/>
    <property type="match status" value="1"/>
</dbReference>
<dbReference type="InterPro" id="IPR014782">
    <property type="entry name" value="Peptidase_M1_dom"/>
</dbReference>
<organism evidence="17 18">
    <name type="scientific">Nocardioides fonticola</name>
    <dbReference type="NCBI Taxonomy" id="450363"/>
    <lineage>
        <taxon>Bacteria</taxon>
        <taxon>Bacillati</taxon>
        <taxon>Actinomycetota</taxon>
        <taxon>Actinomycetes</taxon>
        <taxon>Propionibacteriales</taxon>
        <taxon>Nocardioidaceae</taxon>
        <taxon>Nocardioides</taxon>
    </lineage>
</organism>
<dbReference type="Pfam" id="PF17900">
    <property type="entry name" value="Peptidase_M1_N"/>
    <property type="match status" value="1"/>
</dbReference>
<dbReference type="InterPro" id="IPR045357">
    <property type="entry name" value="Aminopeptidase_N-like_N"/>
</dbReference>
<dbReference type="EC" id="3.4.11.2" evidence="4"/>
<dbReference type="PANTHER" id="PTHR11533">
    <property type="entry name" value="PROTEASE M1 ZINC METALLOPROTEASE"/>
    <property type="match status" value="1"/>
</dbReference>
<dbReference type="Gene3D" id="1.10.390.10">
    <property type="entry name" value="Neutral Protease Domain 2"/>
    <property type="match status" value="1"/>
</dbReference>
<evidence type="ECO:0000256" key="12">
    <source>
        <dbReference type="ARBA" id="ARBA00029811"/>
    </source>
</evidence>
<keyword evidence="9" id="KW-0378">Hydrolase</keyword>
<evidence type="ECO:0000256" key="1">
    <source>
        <dbReference type="ARBA" id="ARBA00000098"/>
    </source>
</evidence>
<evidence type="ECO:0000256" key="10">
    <source>
        <dbReference type="ARBA" id="ARBA00022833"/>
    </source>
</evidence>
<evidence type="ECO:0000256" key="7">
    <source>
        <dbReference type="ARBA" id="ARBA00022670"/>
    </source>
</evidence>
<keyword evidence="7" id="KW-0645">Protease</keyword>